<accession>A0A937W323</accession>
<reference evidence="3" key="1">
    <citation type="submission" date="2019-03" db="EMBL/GenBank/DDBJ databases">
        <title>Lake Tanganyika Metagenome-Assembled Genomes (MAGs).</title>
        <authorList>
            <person name="Tran P."/>
        </authorList>
    </citation>
    <scope>NUCLEOTIDE SEQUENCE</scope>
    <source>
        <strain evidence="3">K_DeepCast_65m_m2_066</strain>
    </source>
</reference>
<dbReference type="EMBL" id="VGLS01000756">
    <property type="protein sequence ID" value="MBM3226008.1"/>
    <property type="molecule type" value="Genomic_DNA"/>
</dbReference>
<evidence type="ECO:0000256" key="1">
    <source>
        <dbReference type="ARBA" id="ARBA00022741"/>
    </source>
</evidence>
<dbReference type="AlphaFoldDB" id="A0A937W323"/>
<comment type="caution">
    <text evidence="3">The sequence shown here is derived from an EMBL/GenBank/DDBJ whole genome shotgun (WGS) entry which is preliminary data.</text>
</comment>
<gene>
    <name evidence="3" type="ORF">FJZ47_19735</name>
</gene>
<keyword evidence="1" id="KW-0547">Nucleotide-binding</keyword>
<dbReference type="GO" id="GO:0005524">
    <property type="term" value="F:ATP binding"/>
    <property type="evidence" value="ECO:0007669"/>
    <property type="project" value="UniProtKB-KW"/>
</dbReference>
<keyword evidence="2" id="KW-0067">ATP-binding</keyword>
<dbReference type="Proteomes" id="UP000712673">
    <property type="component" value="Unassembled WGS sequence"/>
</dbReference>
<protein>
    <recommendedName>
        <fullName evidence="5">MalT-like TPR region domain-containing protein</fullName>
    </recommendedName>
</protein>
<proteinExistence type="predicted"/>
<dbReference type="InterPro" id="IPR011990">
    <property type="entry name" value="TPR-like_helical_dom_sf"/>
</dbReference>
<sequence length="476" mass="52775">MYGPGHPEAERRQLTVLWCREALLPATTTRLDPEDLHQILQSVQQTAETIIEEMTKMLLESDLMATVPGNQGGHPPALAIPATLHDSLMARLDRHGIGKLVAQLGATLGREFSYDMLQAISPLEEPALRQGLAQLVQAEIIYQRGLPPHAQYTFKHALIQETAYQSLLRHNRQQYHSQIAHLLEERWPDTCTSQPEILAHHYTEASLTTTALAYWQRAGQHALARSAHLEAIAHVRRGLALAATLPPTLERARHELALCPILGVALMATQGYAAPEVEQTYLQAQACCQQVGDMAQLFTTQVEASLSLSRQHALPLFVALGTVFQGGLQAIYTRTSIGVESIRQGIDAYRATGAELFRPYFLGLLAEAYGHIGQSQAGLQVLDEALSQMETTGEYLHASEIYRRRGELLPPGEEAEACFQQALATARAQEARALELRAAVCLSRFWQRQGKLLQARRLLSESYQGFREGFDTADLR</sequence>
<dbReference type="SUPFAM" id="SSF48452">
    <property type="entry name" value="TPR-like"/>
    <property type="match status" value="1"/>
</dbReference>
<evidence type="ECO:0000313" key="3">
    <source>
        <dbReference type="EMBL" id="MBM3226008.1"/>
    </source>
</evidence>
<dbReference type="GO" id="GO:0004016">
    <property type="term" value="F:adenylate cyclase activity"/>
    <property type="evidence" value="ECO:0007669"/>
    <property type="project" value="TreeGrafter"/>
</dbReference>
<evidence type="ECO:0000313" key="4">
    <source>
        <dbReference type="Proteomes" id="UP000712673"/>
    </source>
</evidence>
<dbReference type="PANTHER" id="PTHR16305:SF28">
    <property type="entry name" value="GUANYLATE CYCLASE DOMAIN-CONTAINING PROTEIN"/>
    <property type="match status" value="1"/>
</dbReference>
<dbReference type="GO" id="GO:0005737">
    <property type="term" value="C:cytoplasm"/>
    <property type="evidence" value="ECO:0007669"/>
    <property type="project" value="TreeGrafter"/>
</dbReference>
<feature type="non-terminal residue" evidence="3">
    <location>
        <position position="476"/>
    </location>
</feature>
<name>A0A937W323_UNCTE</name>
<dbReference type="PANTHER" id="PTHR16305">
    <property type="entry name" value="TESTICULAR SOLUBLE ADENYLYL CYCLASE"/>
    <property type="match status" value="1"/>
</dbReference>
<dbReference type="Gene3D" id="1.25.40.10">
    <property type="entry name" value="Tetratricopeptide repeat domain"/>
    <property type="match status" value="1"/>
</dbReference>
<organism evidence="3 4">
    <name type="scientific">Tectimicrobiota bacterium</name>
    <dbReference type="NCBI Taxonomy" id="2528274"/>
    <lineage>
        <taxon>Bacteria</taxon>
        <taxon>Pseudomonadati</taxon>
        <taxon>Nitrospinota/Tectimicrobiota group</taxon>
        <taxon>Candidatus Tectimicrobiota</taxon>
    </lineage>
</organism>
<evidence type="ECO:0000256" key="2">
    <source>
        <dbReference type="ARBA" id="ARBA00022840"/>
    </source>
</evidence>
<evidence type="ECO:0008006" key="5">
    <source>
        <dbReference type="Google" id="ProtNLM"/>
    </source>
</evidence>